<feature type="region of interest" description="Disordered" evidence="1">
    <location>
        <begin position="1"/>
        <end position="117"/>
    </location>
</feature>
<feature type="compositionally biased region" description="Pro residues" evidence="1">
    <location>
        <begin position="14"/>
        <end position="32"/>
    </location>
</feature>
<accession>A0AA39P6J5</accession>
<feature type="compositionally biased region" description="Basic residues" evidence="1">
    <location>
        <begin position="98"/>
        <end position="115"/>
    </location>
</feature>
<comment type="caution">
    <text evidence="2">The sequence shown here is derived from an EMBL/GenBank/DDBJ whole genome shotgun (WGS) entry which is preliminary data.</text>
</comment>
<dbReference type="Proteomes" id="UP001175227">
    <property type="component" value="Unassembled WGS sequence"/>
</dbReference>
<evidence type="ECO:0000256" key="1">
    <source>
        <dbReference type="SAM" id="MobiDB-lite"/>
    </source>
</evidence>
<gene>
    <name evidence="2" type="ORF">IW261DRAFT_1565203</name>
</gene>
<evidence type="ECO:0000313" key="3">
    <source>
        <dbReference type="Proteomes" id="UP001175227"/>
    </source>
</evidence>
<organism evidence="2 3">
    <name type="scientific">Armillaria novae-zelandiae</name>
    <dbReference type="NCBI Taxonomy" id="153914"/>
    <lineage>
        <taxon>Eukaryota</taxon>
        <taxon>Fungi</taxon>
        <taxon>Dikarya</taxon>
        <taxon>Basidiomycota</taxon>
        <taxon>Agaricomycotina</taxon>
        <taxon>Agaricomycetes</taxon>
        <taxon>Agaricomycetidae</taxon>
        <taxon>Agaricales</taxon>
        <taxon>Marasmiineae</taxon>
        <taxon>Physalacriaceae</taxon>
        <taxon>Armillaria</taxon>
    </lineage>
</organism>
<feature type="compositionally biased region" description="Polar residues" evidence="1">
    <location>
        <begin position="70"/>
        <end position="81"/>
    </location>
</feature>
<protein>
    <submittedName>
        <fullName evidence="2">Uncharacterized protein</fullName>
    </submittedName>
</protein>
<feature type="region of interest" description="Disordered" evidence="1">
    <location>
        <begin position="150"/>
        <end position="180"/>
    </location>
</feature>
<feature type="compositionally biased region" description="Basic and acidic residues" evidence="1">
    <location>
        <begin position="40"/>
        <end position="54"/>
    </location>
</feature>
<evidence type="ECO:0000313" key="2">
    <source>
        <dbReference type="EMBL" id="KAK0478221.1"/>
    </source>
</evidence>
<dbReference type="PANTHER" id="PTHR28307">
    <property type="entry name" value="PROTEIN PAL1"/>
    <property type="match status" value="1"/>
</dbReference>
<proteinExistence type="predicted"/>
<reference evidence="2" key="1">
    <citation type="submission" date="2023-06" db="EMBL/GenBank/DDBJ databases">
        <authorList>
            <consortium name="Lawrence Berkeley National Laboratory"/>
            <person name="Ahrendt S."/>
            <person name="Sahu N."/>
            <person name="Indic B."/>
            <person name="Wong-Bajracharya J."/>
            <person name="Merenyi Z."/>
            <person name="Ke H.-M."/>
            <person name="Monk M."/>
            <person name="Kocsube S."/>
            <person name="Drula E."/>
            <person name="Lipzen A."/>
            <person name="Balint B."/>
            <person name="Henrissat B."/>
            <person name="Andreopoulos B."/>
            <person name="Martin F.M."/>
            <person name="Harder C.B."/>
            <person name="Rigling D."/>
            <person name="Ford K.L."/>
            <person name="Foster G.D."/>
            <person name="Pangilinan J."/>
            <person name="Papanicolaou A."/>
            <person name="Barry K."/>
            <person name="LaButti K."/>
            <person name="Viragh M."/>
            <person name="Koriabine M."/>
            <person name="Yan M."/>
            <person name="Riley R."/>
            <person name="Champramary S."/>
            <person name="Plett K.L."/>
            <person name="Tsai I.J."/>
            <person name="Slot J."/>
            <person name="Sipos G."/>
            <person name="Plett J."/>
            <person name="Nagy L.G."/>
            <person name="Grigoriev I.V."/>
        </authorList>
    </citation>
    <scope>NUCLEOTIDE SEQUENCE</scope>
    <source>
        <strain evidence="2">ICMP 16352</strain>
    </source>
</reference>
<dbReference type="PANTHER" id="PTHR28307:SF2">
    <property type="entry name" value="PROTEIN PAL1"/>
    <property type="match status" value="1"/>
</dbReference>
<dbReference type="AlphaFoldDB" id="A0AA39P6J5"/>
<sequence>MAPTAVVSSDPFSDPHPPRPPPKNRMPAPVPHSAPTGRDAYGRELTDAVKDTVHVRGNSTTDYSPRHLGRSQTALACQLASSPKHGTEIPFPGFRYLQSHRKRPKSSKSRTKKGSQHADVIDRLDFTGVGPMFHHDGPFDALCSIPQQAPSQGAHGLHGLLPTSPTTAHTRRRRPSMPSLATMRRRTETVDAIAEAWGIH</sequence>
<dbReference type="EMBL" id="JAUEPR010000014">
    <property type="protein sequence ID" value="KAK0478221.1"/>
    <property type="molecule type" value="Genomic_DNA"/>
</dbReference>
<dbReference type="InterPro" id="IPR013226">
    <property type="entry name" value="Pal1"/>
</dbReference>
<name>A0AA39P6J5_9AGAR</name>
<keyword evidence="3" id="KW-1185">Reference proteome</keyword>
<dbReference type="Pfam" id="PF08316">
    <property type="entry name" value="Pal1"/>
    <property type="match status" value="1"/>
</dbReference>
<dbReference type="GO" id="GO:0005737">
    <property type="term" value="C:cytoplasm"/>
    <property type="evidence" value="ECO:0007669"/>
    <property type="project" value="TreeGrafter"/>
</dbReference>